<evidence type="ECO:0000313" key="2">
    <source>
        <dbReference type="EMBL" id="UPV75926.1"/>
    </source>
</evidence>
<evidence type="ECO:0000313" key="3">
    <source>
        <dbReference type="Proteomes" id="UP000830729"/>
    </source>
</evidence>
<dbReference type="AlphaFoldDB" id="A0A8U0HZ50"/>
<dbReference type="GeneID" id="72185066"/>
<dbReference type="EMBL" id="CP096659">
    <property type="protein sequence ID" value="UPV75926.1"/>
    <property type="molecule type" value="Genomic_DNA"/>
</dbReference>
<dbReference type="RefSeq" id="WP_248651963.1">
    <property type="nucleotide sequence ID" value="NZ_CP096659.1"/>
</dbReference>
<keyword evidence="3" id="KW-1185">Reference proteome</keyword>
<protein>
    <submittedName>
        <fullName evidence="2">Uncharacterized protein</fullName>
    </submittedName>
</protein>
<dbReference type="Proteomes" id="UP000830729">
    <property type="component" value="Chromosome"/>
</dbReference>
<feature type="compositionally biased region" description="Basic and acidic residues" evidence="1">
    <location>
        <begin position="95"/>
        <end position="117"/>
    </location>
</feature>
<organism evidence="2 3">
    <name type="scientific">Halorussus limi</name>
    <dbReference type="NCBI Taxonomy" id="2938695"/>
    <lineage>
        <taxon>Archaea</taxon>
        <taxon>Methanobacteriati</taxon>
        <taxon>Methanobacteriota</taxon>
        <taxon>Stenosarchaea group</taxon>
        <taxon>Halobacteria</taxon>
        <taxon>Halobacteriales</taxon>
        <taxon>Haladaptataceae</taxon>
        <taxon>Halorussus</taxon>
    </lineage>
</organism>
<sequence>MSHRQPDVVGFQTGPRTASLVSTGYSTETGAGVALEWVATATSNSPAVLRATVTNRNEFRAKFRTSSVPPFDRVSFSRLRGSDRSDDGTLNLAPTEDHPLVDEPPEYERRDGGHWHATEVPPEQPDSLWLDPDESVVGEYYLLGGSDADDIAPGRYRFGNPPDGFAISVWDTDAPGPDGDSALAGTDLPPFPDADAMAWYHEADATTEVYLEPSAEEAVVPGRLDFEFVNRSHEIVEGNPLEWHLYKLSDGEWLHVAPAVTPLPSRRLYPGNTRTDALRVFHGEPVPCDDGHDVGHLGGGRYAFTVGMDDRATHAVAFDLLGDPVEVTPSDAISSVERDGDSLSATATYGDPDDEWSRRARYTLARVDSPPADAEPPRFVAEQVLRREQLRDALGLLREYDAAEVTIEAYDSTRPPFGVRESLFVEYDGATYRVATAADE</sequence>
<reference evidence="2 3" key="1">
    <citation type="submission" date="2022-04" db="EMBL/GenBank/DDBJ databases">
        <title>Diverse halophilic archaea isolated from saline environments.</title>
        <authorList>
            <person name="Cui H.-L."/>
        </authorList>
    </citation>
    <scope>NUCLEOTIDE SEQUENCE [LARGE SCALE GENOMIC DNA]</scope>
    <source>
        <strain evidence="2 3">XZYJT49</strain>
    </source>
</reference>
<evidence type="ECO:0000256" key="1">
    <source>
        <dbReference type="SAM" id="MobiDB-lite"/>
    </source>
</evidence>
<feature type="region of interest" description="Disordered" evidence="1">
    <location>
        <begin position="79"/>
        <end position="130"/>
    </location>
</feature>
<proteinExistence type="predicted"/>
<gene>
    <name evidence="2" type="ORF">M0R89_07665</name>
</gene>
<name>A0A8U0HZ50_9EURY</name>
<dbReference type="KEGG" id="halx:M0R89_07665"/>
<accession>A0A8U0HZ50</accession>